<dbReference type="Proteomes" id="UP000198629">
    <property type="component" value="Unassembled WGS sequence"/>
</dbReference>
<dbReference type="PANTHER" id="PTHR47366:SF1">
    <property type="entry name" value="TWO-ON-TWO HEMOGLOBIN-3"/>
    <property type="match status" value="1"/>
</dbReference>
<keyword evidence="5" id="KW-0408">Iron</keyword>
<keyword evidence="2" id="KW-0813">Transport</keyword>
<dbReference type="GO" id="GO:0019825">
    <property type="term" value="F:oxygen binding"/>
    <property type="evidence" value="ECO:0007669"/>
    <property type="project" value="InterPro"/>
</dbReference>
<evidence type="ECO:0000256" key="2">
    <source>
        <dbReference type="ARBA" id="ARBA00022448"/>
    </source>
</evidence>
<dbReference type="Pfam" id="PF01152">
    <property type="entry name" value="Bac_globin"/>
    <property type="match status" value="1"/>
</dbReference>
<comment type="cofactor">
    <cofactor evidence="1">
        <name>heme</name>
        <dbReference type="ChEBI" id="CHEBI:30413"/>
    </cofactor>
</comment>
<evidence type="ECO:0000256" key="6">
    <source>
        <dbReference type="ARBA" id="ARBA00034496"/>
    </source>
</evidence>
<dbReference type="InterPro" id="IPR044203">
    <property type="entry name" value="GlbO/GLB3-like"/>
</dbReference>
<keyword evidence="3" id="KW-0349">Heme</keyword>
<dbReference type="SUPFAM" id="SSF46458">
    <property type="entry name" value="Globin-like"/>
    <property type="match status" value="1"/>
</dbReference>
<evidence type="ECO:0000256" key="5">
    <source>
        <dbReference type="ARBA" id="ARBA00023004"/>
    </source>
</evidence>
<keyword evidence="4" id="KW-0479">Metal-binding</keyword>
<dbReference type="GO" id="GO:0005344">
    <property type="term" value="F:oxygen carrier activity"/>
    <property type="evidence" value="ECO:0007669"/>
    <property type="project" value="InterPro"/>
</dbReference>
<dbReference type="GO" id="GO:0020037">
    <property type="term" value="F:heme binding"/>
    <property type="evidence" value="ECO:0007669"/>
    <property type="project" value="InterPro"/>
</dbReference>
<dbReference type="OrthoDB" id="9790913at2"/>
<dbReference type="RefSeq" id="WP_091470623.1">
    <property type="nucleotide sequence ID" value="NZ_FNFX01000002.1"/>
</dbReference>
<keyword evidence="8" id="KW-1185">Reference proteome</keyword>
<evidence type="ECO:0000313" key="7">
    <source>
        <dbReference type="EMBL" id="SDK31534.1"/>
    </source>
</evidence>
<dbReference type="InterPro" id="IPR019795">
    <property type="entry name" value="Globin_bac-like_CS"/>
</dbReference>
<protein>
    <submittedName>
        <fullName evidence="7">Hemoglobin</fullName>
    </submittedName>
</protein>
<dbReference type="STRING" id="492660.SAMN05192566_0851"/>
<dbReference type="Gene3D" id="1.10.490.10">
    <property type="entry name" value="Globins"/>
    <property type="match status" value="1"/>
</dbReference>
<dbReference type="AlphaFoldDB" id="A0A1G9AXC9"/>
<dbReference type="CDD" id="cd14773">
    <property type="entry name" value="TrHb2_PhHbO-like_O"/>
    <property type="match status" value="1"/>
</dbReference>
<dbReference type="PANTHER" id="PTHR47366">
    <property type="entry name" value="TWO-ON-TWO HEMOGLOBIN-3"/>
    <property type="match status" value="1"/>
</dbReference>
<dbReference type="InterPro" id="IPR001486">
    <property type="entry name" value="Hemoglobin_trunc"/>
</dbReference>
<reference evidence="8" key="1">
    <citation type="submission" date="2016-10" db="EMBL/GenBank/DDBJ databases">
        <authorList>
            <person name="Varghese N."/>
            <person name="Submissions S."/>
        </authorList>
    </citation>
    <scope>NUCLEOTIDE SEQUENCE [LARGE SCALE GENOMIC DNA]</scope>
    <source>
        <strain evidence="8">CBMB127</strain>
    </source>
</reference>
<proteinExistence type="inferred from homology"/>
<comment type="similarity">
    <text evidence="6">Belongs to the truncated hemoglobin family. Group II subfamily.</text>
</comment>
<gene>
    <name evidence="7" type="ORF">SAMN05192566_0851</name>
</gene>
<sequence length="142" mass="16678">MALNQIQEPNAAKQSLFDWLGGEEKGPENIRLLVETFYDIMDSDPKAAELRALHRPDLTEAREKLFMFLMGWTGGPQLYIERYGHPRLRARHMPFPVDESARDQWMYCMIKAMHQCQFEDSLMRHIANQLYGVADFMRNREG</sequence>
<accession>A0A1G9AXC9</accession>
<name>A0A1G9AXC9_9PROT</name>
<dbReference type="PROSITE" id="PS01213">
    <property type="entry name" value="GLOBIN_FAM_2"/>
    <property type="match status" value="1"/>
</dbReference>
<evidence type="ECO:0000256" key="4">
    <source>
        <dbReference type="ARBA" id="ARBA00022723"/>
    </source>
</evidence>
<organism evidence="7 8">
    <name type="scientific">Methylophilus rhizosphaerae</name>
    <dbReference type="NCBI Taxonomy" id="492660"/>
    <lineage>
        <taxon>Bacteria</taxon>
        <taxon>Pseudomonadati</taxon>
        <taxon>Pseudomonadota</taxon>
        <taxon>Betaproteobacteria</taxon>
        <taxon>Nitrosomonadales</taxon>
        <taxon>Methylophilaceae</taxon>
        <taxon>Methylophilus</taxon>
    </lineage>
</organism>
<dbReference type="GO" id="GO:0046872">
    <property type="term" value="F:metal ion binding"/>
    <property type="evidence" value="ECO:0007669"/>
    <property type="project" value="UniProtKB-KW"/>
</dbReference>
<dbReference type="InterPro" id="IPR009050">
    <property type="entry name" value="Globin-like_sf"/>
</dbReference>
<evidence type="ECO:0000256" key="1">
    <source>
        <dbReference type="ARBA" id="ARBA00001971"/>
    </source>
</evidence>
<evidence type="ECO:0000256" key="3">
    <source>
        <dbReference type="ARBA" id="ARBA00022617"/>
    </source>
</evidence>
<dbReference type="EMBL" id="FNFX01000002">
    <property type="protein sequence ID" value="SDK31534.1"/>
    <property type="molecule type" value="Genomic_DNA"/>
</dbReference>
<dbReference type="InterPro" id="IPR012292">
    <property type="entry name" value="Globin/Proto"/>
</dbReference>
<evidence type="ECO:0000313" key="8">
    <source>
        <dbReference type="Proteomes" id="UP000198629"/>
    </source>
</evidence>